<dbReference type="EMBL" id="PSQE01000008">
    <property type="protein sequence ID" value="RHN41097.1"/>
    <property type="molecule type" value="Genomic_DNA"/>
</dbReference>
<dbReference type="AlphaFoldDB" id="A0A072U1Z9"/>
<name>A0A072U1Z9_MEDTR</name>
<organism evidence="1 4">
    <name type="scientific">Medicago truncatula</name>
    <name type="common">Barrel medic</name>
    <name type="synonym">Medicago tribuloides</name>
    <dbReference type="NCBI Taxonomy" id="3880"/>
    <lineage>
        <taxon>Eukaryota</taxon>
        <taxon>Viridiplantae</taxon>
        <taxon>Streptophyta</taxon>
        <taxon>Embryophyta</taxon>
        <taxon>Tracheophyta</taxon>
        <taxon>Spermatophyta</taxon>
        <taxon>Magnoliopsida</taxon>
        <taxon>eudicotyledons</taxon>
        <taxon>Gunneridae</taxon>
        <taxon>Pentapetalae</taxon>
        <taxon>rosids</taxon>
        <taxon>fabids</taxon>
        <taxon>Fabales</taxon>
        <taxon>Fabaceae</taxon>
        <taxon>Papilionoideae</taxon>
        <taxon>50 kb inversion clade</taxon>
        <taxon>NPAAA clade</taxon>
        <taxon>Hologalegina</taxon>
        <taxon>IRL clade</taxon>
        <taxon>Trifolieae</taxon>
        <taxon>Medicago</taxon>
    </lineage>
</organism>
<protein>
    <submittedName>
        <fullName evidence="1 3">Uncharacterized protein</fullName>
    </submittedName>
</protein>
<proteinExistence type="predicted"/>
<sequence length="84" mass="9659">MDQVVIFVKMKFDSSFYMDLSVFSCLETFRQTLDQIWTLGSQKWDFGVKNGFSPKQNSSNLSQLAMESWRRVGGAFCVSTRQGE</sequence>
<accession>A0A072U1Z9</accession>
<evidence type="ECO:0000313" key="3">
    <source>
        <dbReference type="EnsemblPlants" id="KEH19800"/>
    </source>
</evidence>
<dbReference type="EnsemblPlants" id="KEH19800">
    <property type="protein sequence ID" value="KEH19800"/>
    <property type="gene ID" value="MTR_8g468700"/>
</dbReference>
<evidence type="ECO:0000313" key="4">
    <source>
        <dbReference type="Proteomes" id="UP000002051"/>
    </source>
</evidence>
<reference evidence="2" key="5">
    <citation type="journal article" date="2018" name="Nat. Plants">
        <title>Whole-genome landscape of Medicago truncatula symbiotic genes.</title>
        <authorList>
            <person name="Pecrix Y."/>
            <person name="Gamas P."/>
            <person name="Carrere S."/>
        </authorList>
    </citation>
    <scope>NUCLEOTIDE SEQUENCE</scope>
    <source>
        <tissue evidence="2">Leaves</tissue>
    </source>
</reference>
<evidence type="ECO:0000313" key="5">
    <source>
        <dbReference type="Proteomes" id="UP000265566"/>
    </source>
</evidence>
<evidence type="ECO:0000313" key="2">
    <source>
        <dbReference type="EMBL" id="RHN41097.1"/>
    </source>
</evidence>
<gene>
    <name evidence="1" type="ordered locus">MTR_8g468700</name>
    <name evidence="2" type="ORF">MtrunA17_Chr8g0362421</name>
</gene>
<evidence type="ECO:0000313" key="1">
    <source>
        <dbReference type="EMBL" id="KEH19800.1"/>
    </source>
</evidence>
<dbReference type="Proteomes" id="UP000265566">
    <property type="component" value="Chromosome 8"/>
</dbReference>
<reference evidence="5" key="4">
    <citation type="journal article" date="2018" name="Nat. Plants">
        <title>Whole-genome landscape of Medicago truncatula symbiotic genes.</title>
        <authorList>
            <person name="Pecrix Y."/>
            <person name="Staton S.E."/>
            <person name="Sallet E."/>
            <person name="Lelandais-Briere C."/>
            <person name="Moreau S."/>
            <person name="Carrere S."/>
            <person name="Blein T."/>
            <person name="Jardinaud M.F."/>
            <person name="Latrasse D."/>
            <person name="Zouine M."/>
            <person name="Zahm M."/>
            <person name="Kreplak J."/>
            <person name="Mayjonade B."/>
            <person name="Satge C."/>
            <person name="Perez M."/>
            <person name="Cauet S."/>
            <person name="Marande W."/>
            <person name="Chantry-Darmon C."/>
            <person name="Lopez-Roques C."/>
            <person name="Bouchez O."/>
            <person name="Berard A."/>
            <person name="Debelle F."/>
            <person name="Munos S."/>
            <person name="Bendahmane A."/>
            <person name="Berges H."/>
            <person name="Niebel A."/>
            <person name="Buitink J."/>
            <person name="Frugier F."/>
            <person name="Benhamed M."/>
            <person name="Crespi M."/>
            <person name="Gouzy J."/>
            <person name="Gamas P."/>
        </authorList>
    </citation>
    <scope>NUCLEOTIDE SEQUENCE [LARGE SCALE GENOMIC DNA]</scope>
    <source>
        <strain evidence="5">cv. Jemalong A17</strain>
    </source>
</reference>
<dbReference type="HOGENOM" id="CLU_2530953_0_0_1"/>
<keyword evidence="4" id="KW-1185">Reference proteome</keyword>
<reference evidence="1 4" key="2">
    <citation type="journal article" date="2014" name="BMC Genomics">
        <title>An improved genome release (version Mt4.0) for the model legume Medicago truncatula.</title>
        <authorList>
            <person name="Tang H."/>
            <person name="Krishnakumar V."/>
            <person name="Bidwell S."/>
            <person name="Rosen B."/>
            <person name="Chan A."/>
            <person name="Zhou S."/>
            <person name="Gentzbittel L."/>
            <person name="Childs K.L."/>
            <person name="Yandell M."/>
            <person name="Gundlach H."/>
            <person name="Mayer K.F."/>
            <person name="Schwartz D.C."/>
            <person name="Town C.D."/>
        </authorList>
    </citation>
    <scope>GENOME REANNOTATION</scope>
    <source>
        <strain evidence="1">A17</strain>
        <strain evidence="3 4">cv. Jemalong A17</strain>
    </source>
</reference>
<reference evidence="1 4" key="1">
    <citation type="journal article" date="2011" name="Nature">
        <title>The Medicago genome provides insight into the evolution of rhizobial symbioses.</title>
        <authorList>
            <person name="Young N.D."/>
            <person name="Debelle F."/>
            <person name="Oldroyd G.E."/>
            <person name="Geurts R."/>
            <person name="Cannon S.B."/>
            <person name="Udvardi M.K."/>
            <person name="Benedito V.A."/>
            <person name="Mayer K.F."/>
            <person name="Gouzy J."/>
            <person name="Schoof H."/>
            <person name="Van de Peer Y."/>
            <person name="Proost S."/>
            <person name="Cook D.R."/>
            <person name="Meyers B.C."/>
            <person name="Spannagl M."/>
            <person name="Cheung F."/>
            <person name="De Mita S."/>
            <person name="Krishnakumar V."/>
            <person name="Gundlach H."/>
            <person name="Zhou S."/>
            <person name="Mudge J."/>
            <person name="Bharti A.K."/>
            <person name="Murray J.D."/>
            <person name="Naoumkina M.A."/>
            <person name="Rosen B."/>
            <person name="Silverstein K.A."/>
            <person name="Tang H."/>
            <person name="Rombauts S."/>
            <person name="Zhao P.X."/>
            <person name="Zhou P."/>
            <person name="Barbe V."/>
            <person name="Bardou P."/>
            <person name="Bechner M."/>
            <person name="Bellec A."/>
            <person name="Berger A."/>
            <person name="Berges H."/>
            <person name="Bidwell S."/>
            <person name="Bisseling T."/>
            <person name="Choisne N."/>
            <person name="Couloux A."/>
            <person name="Denny R."/>
            <person name="Deshpande S."/>
            <person name="Dai X."/>
            <person name="Doyle J.J."/>
            <person name="Dudez A.M."/>
            <person name="Farmer A.D."/>
            <person name="Fouteau S."/>
            <person name="Franken C."/>
            <person name="Gibelin C."/>
            <person name="Gish J."/>
            <person name="Goldstein S."/>
            <person name="Gonzalez A.J."/>
            <person name="Green P.J."/>
            <person name="Hallab A."/>
            <person name="Hartog M."/>
            <person name="Hua A."/>
            <person name="Humphray S.J."/>
            <person name="Jeong D.H."/>
            <person name="Jing Y."/>
            <person name="Jocker A."/>
            <person name="Kenton S.M."/>
            <person name="Kim D.J."/>
            <person name="Klee K."/>
            <person name="Lai H."/>
            <person name="Lang C."/>
            <person name="Lin S."/>
            <person name="Macmil S.L."/>
            <person name="Magdelenat G."/>
            <person name="Matthews L."/>
            <person name="McCorrison J."/>
            <person name="Monaghan E.L."/>
            <person name="Mun J.H."/>
            <person name="Najar F.Z."/>
            <person name="Nicholson C."/>
            <person name="Noirot C."/>
            <person name="O'Bleness M."/>
            <person name="Paule C.R."/>
            <person name="Poulain J."/>
            <person name="Prion F."/>
            <person name="Qin B."/>
            <person name="Qu C."/>
            <person name="Retzel E.F."/>
            <person name="Riddle C."/>
            <person name="Sallet E."/>
            <person name="Samain S."/>
            <person name="Samson N."/>
            <person name="Sanders I."/>
            <person name="Saurat O."/>
            <person name="Scarpelli C."/>
            <person name="Schiex T."/>
            <person name="Segurens B."/>
            <person name="Severin A.J."/>
            <person name="Sherrier D.J."/>
            <person name="Shi R."/>
            <person name="Sims S."/>
            <person name="Singer S.R."/>
            <person name="Sinharoy S."/>
            <person name="Sterck L."/>
            <person name="Viollet A."/>
            <person name="Wang B.B."/>
            <person name="Wang K."/>
            <person name="Wang M."/>
            <person name="Wang X."/>
            <person name="Warfsmann J."/>
            <person name="Weissenbach J."/>
            <person name="White D.D."/>
            <person name="White J.D."/>
            <person name="Wiley G.B."/>
            <person name="Wincker P."/>
            <person name="Xing Y."/>
            <person name="Yang L."/>
            <person name="Yao Z."/>
            <person name="Ying F."/>
            <person name="Zhai J."/>
            <person name="Zhou L."/>
            <person name="Zuber A."/>
            <person name="Denarie J."/>
            <person name="Dixon R.A."/>
            <person name="May G.D."/>
            <person name="Schwartz D.C."/>
            <person name="Rogers J."/>
            <person name="Quetier F."/>
            <person name="Town C.D."/>
            <person name="Roe B.A."/>
        </authorList>
    </citation>
    <scope>NUCLEOTIDE SEQUENCE [LARGE SCALE GENOMIC DNA]</scope>
    <source>
        <strain evidence="1">A17</strain>
        <strain evidence="3 4">cv. Jemalong A17</strain>
    </source>
</reference>
<dbReference type="Proteomes" id="UP000002051">
    <property type="component" value="Chromosome 8"/>
</dbReference>
<reference evidence="3" key="3">
    <citation type="submission" date="2015-04" db="UniProtKB">
        <authorList>
            <consortium name="EnsemblPlants"/>
        </authorList>
    </citation>
    <scope>IDENTIFICATION</scope>
    <source>
        <strain evidence="3">cv. Jemalong A17</strain>
    </source>
</reference>
<dbReference type="Gramene" id="rna47386">
    <property type="protein sequence ID" value="RHN41097.1"/>
    <property type="gene ID" value="gene47386"/>
</dbReference>
<dbReference type="EMBL" id="CM001224">
    <property type="protein sequence ID" value="KEH19800.1"/>
    <property type="molecule type" value="Genomic_DNA"/>
</dbReference>